<accession>A0A1Q8R0B3</accession>
<proteinExistence type="predicted"/>
<dbReference type="AlphaFoldDB" id="A0A1Q8R0B3"/>
<dbReference type="PROSITE" id="PS51898">
    <property type="entry name" value="TYR_RECOMBINASE"/>
    <property type="match status" value="1"/>
</dbReference>
<evidence type="ECO:0000259" key="2">
    <source>
        <dbReference type="PROSITE" id="PS51898"/>
    </source>
</evidence>
<dbReference type="CDD" id="cd01188">
    <property type="entry name" value="INT_RitA_C_like"/>
    <property type="match status" value="1"/>
</dbReference>
<dbReference type="GO" id="GO:0006310">
    <property type="term" value="P:DNA recombination"/>
    <property type="evidence" value="ECO:0007669"/>
    <property type="project" value="UniProtKB-KW"/>
</dbReference>
<dbReference type="SUPFAM" id="SSF56349">
    <property type="entry name" value="DNA breaking-rejoining enzymes"/>
    <property type="match status" value="1"/>
</dbReference>
<dbReference type="PANTHER" id="PTHR30349">
    <property type="entry name" value="PHAGE INTEGRASE-RELATED"/>
    <property type="match status" value="1"/>
</dbReference>
<evidence type="ECO:0000313" key="4">
    <source>
        <dbReference type="Proteomes" id="UP000186102"/>
    </source>
</evidence>
<dbReference type="OrthoDB" id="9785687at2"/>
<dbReference type="Pfam" id="PF00589">
    <property type="entry name" value="Phage_integrase"/>
    <property type="match status" value="1"/>
</dbReference>
<dbReference type="GO" id="GO:0015074">
    <property type="term" value="P:DNA integration"/>
    <property type="evidence" value="ECO:0007669"/>
    <property type="project" value="InterPro"/>
</dbReference>
<dbReference type="GO" id="GO:0003677">
    <property type="term" value="F:DNA binding"/>
    <property type="evidence" value="ECO:0007669"/>
    <property type="project" value="InterPro"/>
</dbReference>
<dbReference type="InterPro" id="IPR050090">
    <property type="entry name" value="Tyrosine_recombinase_XerCD"/>
</dbReference>
<name>A0A1Q8R0B3_9FIRM</name>
<comment type="caution">
    <text evidence="3">The sequence shown here is derived from an EMBL/GenBank/DDBJ whole genome shotgun (WGS) entry which is preliminary data.</text>
</comment>
<protein>
    <submittedName>
        <fullName evidence="3">Mobile element protein</fullName>
    </submittedName>
</protein>
<feature type="domain" description="Tyr recombinase" evidence="2">
    <location>
        <begin position="212"/>
        <end position="399"/>
    </location>
</feature>
<gene>
    <name evidence="3" type="ORF">DSOL_1180</name>
</gene>
<reference evidence="3 4" key="1">
    <citation type="submission" date="2016-09" db="EMBL/GenBank/DDBJ databases">
        <title>Complete genome of Desulfosporosinus sp. OL.</title>
        <authorList>
            <person name="Mardanov A."/>
            <person name="Beletsky A."/>
            <person name="Panova A."/>
            <person name="Karnachuk O."/>
            <person name="Ravin N."/>
        </authorList>
    </citation>
    <scope>NUCLEOTIDE SEQUENCE [LARGE SCALE GENOMIC DNA]</scope>
    <source>
        <strain evidence="3 4">OL</strain>
    </source>
</reference>
<evidence type="ECO:0000256" key="1">
    <source>
        <dbReference type="ARBA" id="ARBA00023172"/>
    </source>
</evidence>
<organism evidence="3 4">
    <name type="scientific">Desulfosporosinus metallidurans</name>
    <dbReference type="NCBI Taxonomy" id="1888891"/>
    <lineage>
        <taxon>Bacteria</taxon>
        <taxon>Bacillati</taxon>
        <taxon>Bacillota</taxon>
        <taxon>Clostridia</taxon>
        <taxon>Eubacteriales</taxon>
        <taxon>Desulfitobacteriaceae</taxon>
        <taxon>Desulfosporosinus</taxon>
    </lineage>
</organism>
<keyword evidence="1" id="KW-0233">DNA recombination</keyword>
<dbReference type="PANTHER" id="PTHR30349:SF90">
    <property type="entry name" value="TYROSINE RECOMBINASE XERD"/>
    <property type="match status" value="1"/>
</dbReference>
<dbReference type="InterPro" id="IPR011010">
    <property type="entry name" value="DNA_brk_join_enz"/>
</dbReference>
<keyword evidence="4" id="KW-1185">Reference proteome</keyword>
<dbReference type="RefSeq" id="WP_075363908.1">
    <property type="nucleotide sequence ID" value="NZ_MLBF01000005.1"/>
</dbReference>
<dbReference type="EMBL" id="MLBF01000005">
    <property type="protein sequence ID" value="OLN33069.1"/>
    <property type="molecule type" value="Genomic_DNA"/>
</dbReference>
<dbReference type="STRING" id="1888891.DSOL_1180"/>
<evidence type="ECO:0000313" key="3">
    <source>
        <dbReference type="EMBL" id="OLN33069.1"/>
    </source>
</evidence>
<dbReference type="Gene3D" id="1.10.443.10">
    <property type="entry name" value="Intergrase catalytic core"/>
    <property type="match status" value="1"/>
</dbReference>
<dbReference type="InterPro" id="IPR013762">
    <property type="entry name" value="Integrase-like_cat_sf"/>
</dbReference>
<dbReference type="Proteomes" id="UP000186102">
    <property type="component" value="Unassembled WGS sequence"/>
</dbReference>
<dbReference type="InterPro" id="IPR002104">
    <property type="entry name" value="Integrase_catalytic"/>
</dbReference>
<sequence>MEDNTIFGIIQQSLAILEKEVGLAKSTLDVVASRSFKPISEFFKEKQEVYYSADLLNELDQRYQENLKTGAISRNVYNLRTRGTRILREVYETGNFVWKGPVSKSIPVLPESFEHIINGLADAVRMEMRSRDTLYIVRRFLLLLASFDINNISQIESEHVQMFLSDVSQSRAKSMDDVVGALRKLNRYLTGSGLSGLPYAGLLMAPRAREGKIYPCMPQDDLGLVIKSIDLSTAIGKRDYAILLLAASSGMRAGDIAKIKLSDIDWRKSEIHIVQGKTQAPVNLPLQRGVGTALADYILNSRPESKSPEIFLRSLAPFQGFKDGVSVACVLRRRMKAAGVSHTLGDGKTMHGIRRMLGTQMTMEGVPITTIAQILGHQNTHATKPYISLDIEGLRECALGFDSVGEGSKR</sequence>